<dbReference type="Gene3D" id="3.40.50.2000">
    <property type="entry name" value="Glycogen Phosphorylase B"/>
    <property type="match status" value="2"/>
</dbReference>
<dbReference type="PANTHER" id="PTHR12526">
    <property type="entry name" value="GLYCOSYLTRANSFERASE"/>
    <property type="match status" value="1"/>
</dbReference>
<dbReference type="Pfam" id="PF13692">
    <property type="entry name" value="Glyco_trans_1_4"/>
    <property type="match status" value="1"/>
</dbReference>
<comment type="caution">
    <text evidence="5">The sequence shown here is derived from an EMBL/GenBank/DDBJ whole genome shotgun (WGS) entry which is preliminary data.</text>
</comment>
<feature type="region of interest" description="Disordered" evidence="3">
    <location>
        <begin position="422"/>
        <end position="460"/>
    </location>
</feature>
<sequence>MRVLIVSHAHPAFSIGGAEVASHALFRALAAMPGVEAHYLARTGHPVARHAAGPLMSLRQGPREVFAHLDGYDHEWLSTRQLEDLDGPIADWLRDLAPDVVHVHHLIGYGAELLALLRRVLPQAVICVTFHEYLPICLNHGQMVKTQRNRLCHSASPAECSACKPAWTPEQVARRERFLKDHLALADRYVSPSRFLADRFVAWGLPRDRFAVIENGLADSPAAAPRPLPKGGRRARFGFFGQVTEFKGLQVVLDAIARVPDAVWGEDAALAVFGGNLEHQPEAFRTRFEALLQAAGRRARFHGAYRPEELPRLMAQVDWVVMPSIWWENSPVVIQEAFHHRRPVICSDIGGMAEKVRDRVDGLHFRTGSAEDLADRLAEALTDRALWPRLSAGCPVPPGAADCAAAHLDLYAGALRARGGAVAPRPARRRRVSPGLSGAGHAAAPHRPARRPGDRAGRPA</sequence>
<keyword evidence="2 5" id="KW-0808">Transferase</keyword>
<dbReference type="InterPro" id="IPR028098">
    <property type="entry name" value="Glyco_trans_4-like_N"/>
</dbReference>
<protein>
    <submittedName>
        <fullName evidence="5">Glycosyl transferase</fullName>
    </submittedName>
</protein>
<evidence type="ECO:0000256" key="1">
    <source>
        <dbReference type="ARBA" id="ARBA00022676"/>
    </source>
</evidence>
<name>A0ABS1CV04_9PROT</name>
<feature type="domain" description="Glycosyltransferase subfamily 4-like N-terminal" evidence="4">
    <location>
        <begin position="15"/>
        <end position="217"/>
    </location>
</feature>
<accession>A0ABS1CV04</accession>
<dbReference type="RefSeq" id="WP_133223149.1">
    <property type="nucleotide sequence ID" value="NZ_NRSG01000047.1"/>
</dbReference>
<evidence type="ECO:0000313" key="6">
    <source>
        <dbReference type="Proteomes" id="UP000697995"/>
    </source>
</evidence>
<gene>
    <name evidence="5" type="ORF">CKO45_08880</name>
</gene>
<dbReference type="Pfam" id="PF13439">
    <property type="entry name" value="Glyco_transf_4"/>
    <property type="match status" value="1"/>
</dbReference>
<reference evidence="5 6" key="1">
    <citation type="journal article" date="2020" name="Microorganisms">
        <title>Osmotic Adaptation and Compatible Solute Biosynthesis of Phototrophic Bacteria as Revealed from Genome Analyses.</title>
        <authorList>
            <person name="Imhoff J.F."/>
            <person name="Rahn T."/>
            <person name="Kunzel S."/>
            <person name="Keller A."/>
            <person name="Neulinger S.C."/>
        </authorList>
    </citation>
    <scope>NUCLEOTIDE SEQUENCE [LARGE SCALE GENOMIC DNA]</scope>
    <source>
        <strain evidence="5 6">DSM 15382</strain>
    </source>
</reference>
<keyword evidence="6" id="KW-1185">Reference proteome</keyword>
<evidence type="ECO:0000259" key="4">
    <source>
        <dbReference type="Pfam" id="PF13439"/>
    </source>
</evidence>
<dbReference type="SUPFAM" id="SSF53756">
    <property type="entry name" value="UDP-Glycosyltransferase/glycogen phosphorylase"/>
    <property type="match status" value="1"/>
</dbReference>
<keyword evidence="1" id="KW-0328">Glycosyltransferase</keyword>
<proteinExistence type="predicted"/>
<dbReference type="Proteomes" id="UP000697995">
    <property type="component" value="Unassembled WGS sequence"/>
</dbReference>
<organism evidence="5 6">
    <name type="scientific">Paracraurococcus ruber</name>
    <dbReference type="NCBI Taxonomy" id="77675"/>
    <lineage>
        <taxon>Bacteria</taxon>
        <taxon>Pseudomonadati</taxon>
        <taxon>Pseudomonadota</taxon>
        <taxon>Alphaproteobacteria</taxon>
        <taxon>Acetobacterales</taxon>
        <taxon>Roseomonadaceae</taxon>
        <taxon>Paracraurococcus</taxon>
    </lineage>
</organism>
<dbReference type="EMBL" id="NRSG01000047">
    <property type="protein sequence ID" value="MBK1658343.1"/>
    <property type="molecule type" value="Genomic_DNA"/>
</dbReference>
<evidence type="ECO:0000256" key="3">
    <source>
        <dbReference type="SAM" id="MobiDB-lite"/>
    </source>
</evidence>
<feature type="compositionally biased region" description="Basic and acidic residues" evidence="3">
    <location>
        <begin position="451"/>
        <end position="460"/>
    </location>
</feature>
<evidence type="ECO:0000313" key="5">
    <source>
        <dbReference type="EMBL" id="MBK1658343.1"/>
    </source>
</evidence>
<dbReference type="PANTHER" id="PTHR12526:SF510">
    <property type="entry name" value="D-INOSITOL 3-PHOSPHATE GLYCOSYLTRANSFERASE"/>
    <property type="match status" value="1"/>
</dbReference>
<dbReference type="CDD" id="cd03823">
    <property type="entry name" value="GT4_ExpE7-like"/>
    <property type="match status" value="1"/>
</dbReference>
<evidence type="ECO:0000256" key="2">
    <source>
        <dbReference type="ARBA" id="ARBA00022679"/>
    </source>
</evidence>
<dbReference type="GO" id="GO:0016740">
    <property type="term" value="F:transferase activity"/>
    <property type="evidence" value="ECO:0007669"/>
    <property type="project" value="UniProtKB-KW"/>
</dbReference>